<accession>A0A354YWT5</accession>
<evidence type="ECO:0000313" key="1">
    <source>
        <dbReference type="EMBL" id="HBK53669.1"/>
    </source>
</evidence>
<evidence type="ECO:0000313" key="2">
    <source>
        <dbReference type="Proteomes" id="UP000263273"/>
    </source>
</evidence>
<organism evidence="1 2">
    <name type="scientific">Syntrophomonas wolfei</name>
    <dbReference type="NCBI Taxonomy" id="863"/>
    <lineage>
        <taxon>Bacteria</taxon>
        <taxon>Bacillati</taxon>
        <taxon>Bacillota</taxon>
        <taxon>Clostridia</taxon>
        <taxon>Eubacteriales</taxon>
        <taxon>Syntrophomonadaceae</taxon>
        <taxon>Syntrophomonas</taxon>
    </lineage>
</organism>
<gene>
    <name evidence="1" type="ORF">DDZ44_07025</name>
</gene>
<sequence>HIIVNYDLPWALIRLIQRAGRVDRIGQQSSRIFCYSFLPQDGLEKIINLRNRLTHRISENSEVVGSDEIFFDGDPVNIADLYNEKAGMLDEDEGEIDLTSQAYEIWKQAIQANPKLKKVIPNLPDVIYATKTLEEGSVEGEGVITYSR</sequence>
<protein>
    <submittedName>
        <fullName evidence="1">NgoFVII family restriction endonuclease</fullName>
    </submittedName>
</protein>
<name>A0A354YWT5_9FIRM</name>
<dbReference type="AlphaFoldDB" id="A0A354YWT5"/>
<comment type="caution">
    <text evidence="1">The sequence shown here is derived from an EMBL/GenBank/DDBJ whole genome shotgun (WGS) entry which is preliminary data.</text>
</comment>
<dbReference type="GO" id="GO:0004519">
    <property type="term" value="F:endonuclease activity"/>
    <property type="evidence" value="ECO:0007669"/>
    <property type="project" value="UniProtKB-KW"/>
</dbReference>
<feature type="non-terminal residue" evidence="1">
    <location>
        <position position="148"/>
    </location>
</feature>
<keyword evidence="1" id="KW-0255">Endonuclease</keyword>
<dbReference type="Proteomes" id="UP000263273">
    <property type="component" value="Unassembled WGS sequence"/>
</dbReference>
<keyword evidence="1" id="KW-0378">Hydrolase</keyword>
<keyword evidence="1" id="KW-0540">Nuclease</keyword>
<dbReference type="Gene3D" id="3.40.50.300">
    <property type="entry name" value="P-loop containing nucleotide triphosphate hydrolases"/>
    <property type="match status" value="1"/>
</dbReference>
<reference evidence="1 2" key="1">
    <citation type="journal article" date="2018" name="Nat. Biotechnol.">
        <title>A standardized bacterial taxonomy based on genome phylogeny substantially revises the tree of life.</title>
        <authorList>
            <person name="Parks D.H."/>
            <person name="Chuvochina M."/>
            <person name="Waite D.W."/>
            <person name="Rinke C."/>
            <person name="Skarshewski A."/>
            <person name="Chaumeil P.A."/>
            <person name="Hugenholtz P."/>
        </authorList>
    </citation>
    <scope>NUCLEOTIDE SEQUENCE [LARGE SCALE GENOMIC DNA]</scope>
    <source>
        <strain evidence="1">UBA10948</strain>
    </source>
</reference>
<dbReference type="InterPro" id="IPR027417">
    <property type="entry name" value="P-loop_NTPase"/>
</dbReference>
<feature type="non-terminal residue" evidence="1">
    <location>
        <position position="1"/>
    </location>
</feature>
<dbReference type="SUPFAM" id="SSF52540">
    <property type="entry name" value="P-loop containing nucleoside triphosphate hydrolases"/>
    <property type="match status" value="1"/>
</dbReference>
<proteinExistence type="predicted"/>
<dbReference type="EMBL" id="DNZF01000154">
    <property type="protein sequence ID" value="HBK53669.1"/>
    <property type="molecule type" value="Genomic_DNA"/>
</dbReference>